<keyword evidence="4 5" id="KW-0472">Membrane</keyword>
<dbReference type="Gene3D" id="1.20.1070.10">
    <property type="entry name" value="Rhodopsin 7-helix transmembrane proteins"/>
    <property type="match status" value="1"/>
</dbReference>
<evidence type="ECO:0000313" key="7">
    <source>
        <dbReference type="EMBL" id="AFP10713.1"/>
    </source>
</evidence>
<feature type="transmembrane region" description="Helical" evidence="5">
    <location>
        <begin position="12"/>
        <end position="32"/>
    </location>
</feature>
<reference evidence="7" key="1">
    <citation type="journal article" date="2014" name="Nature">
        <title>Elephant shark genome provides unique insights into gnathostome evolution.</title>
        <authorList>
            <consortium name="International Elephant Shark Genome Sequencing Consortium"/>
            <person name="Venkatesh B."/>
            <person name="Lee A.P."/>
            <person name="Ravi V."/>
            <person name="Maurya A.K."/>
            <person name="Lian M.M."/>
            <person name="Swann J.B."/>
            <person name="Ohta Y."/>
            <person name="Flajnik M.F."/>
            <person name="Sutoh Y."/>
            <person name="Kasahara M."/>
            <person name="Hoon S."/>
            <person name="Gangu V."/>
            <person name="Roy S.W."/>
            <person name="Irimia M."/>
            <person name="Korzh V."/>
            <person name="Kondrychyn I."/>
            <person name="Lim Z.W."/>
            <person name="Tay B.H."/>
            <person name="Tohari S."/>
            <person name="Kong K.W."/>
            <person name="Ho S."/>
            <person name="Lorente-Galdos B."/>
            <person name="Quilez J."/>
            <person name="Marques-Bonet T."/>
            <person name="Raney B.J."/>
            <person name="Ingham P.W."/>
            <person name="Tay A."/>
            <person name="Hillier L.W."/>
            <person name="Minx P."/>
            <person name="Boehm T."/>
            <person name="Wilson R.K."/>
            <person name="Brenner S."/>
            <person name="Warren W.C."/>
        </authorList>
    </citation>
    <scope>NUCLEOTIDE SEQUENCE</scope>
    <source>
        <tissue evidence="7">Spleen</tissue>
    </source>
</reference>
<keyword evidence="7" id="KW-0675">Receptor</keyword>
<dbReference type="Pfam" id="PF00001">
    <property type="entry name" value="7tm_1"/>
    <property type="match status" value="1"/>
</dbReference>
<dbReference type="InterPro" id="IPR017452">
    <property type="entry name" value="GPCR_Rhodpsn_7TM"/>
</dbReference>
<feature type="domain" description="G-protein coupled receptors family 1 profile" evidence="6">
    <location>
        <begin position="1"/>
        <end position="196"/>
    </location>
</feature>
<dbReference type="EMBL" id="JW878196">
    <property type="protein sequence ID" value="AFP10713.1"/>
    <property type="molecule type" value="mRNA"/>
</dbReference>
<dbReference type="InterPro" id="IPR052921">
    <property type="entry name" value="GPCR1_Superfamily_Member"/>
</dbReference>
<sequence>IAALTICYCSAILTITLMAIDTFLAVSLPLRYISLMPPSRTIKLLIVIWVVASVYPIILLVVILVVESYPEMNHQSCLLPLALDSKTLGNGLVISIHIFLVSGALVCLAVIIYCYVMLYYNTKRSGIWDNLYSRARVTLLIHTTLFFLYFAPGLFFAIELMINKKNRLDDRTRVWLSSVNSEVFMMLPRMLCPYLYGLRYRDIAKRIKRSFLVKQHSVRSMNAWYISGHGDSQ</sequence>
<feature type="transmembrane region" description="Helical" evidence="5">
    <location>
        <begin position="44"/>
        <end position="66"/>
    </location>
</feature>
<dbReference type="GO" id="GO:0004984">
    <property type="term" value="F:olfactory receptor activity"/>
    <property type="evidence" value="ECO:0007669"/>
    <property type="project" value="TreeGrafter"/>
</dbReference>
<dbReference type="PROSITE" id="PS50262">
    <property type="entry name" value="G_PROTEIN_RECEP_F1_2"/>
    <property type="match status" value="1"/>
</dbReference>
<evidence type="ECO:0000256" key="5">
    <source>
        <dbReference type="SAM" id="Phobius"/>
    </source>
</evidence>
<protein>
    <submittedName>
        <fullName evidence="7">Putative G-protein coupled receptor 148-like protein</fullName>
    </submittedName>
</protein>
<organism evidence="7">
    <name type="scientific">Callorhinchus milii</name>
    <name type="common">Ghost shark</name>
    <dbReference type="NCBI Taxonomy" id="7868"/>
    <lineage>
        <taxon>Eukaryota</taxon>
        <taxon>Metazoa</taxon>
        <taxon>Chordata</taxon>
        <taxon>Craniata</taxon>
        <taxon>Vertebrata</taxon>
        <taxon>Chondrichthyes</taxon>
        <taxon>Holocephali</taxon>
        <taxon>Chimaeriformes</taxon>
        <taxon>Callorhinchidae</taxon>
        <taxon>Callorhinchus</taxon>
    </lineage>
</organism>
<keyword evidence="2 5" id="KW-0812">Transmembrane</keyword>
<name>V9LDR2_CALMI</name>
<dbReference type="PANTHER" id="PTHR26451">
    <property type="entry name" value="G_PROTEIN_RECEP_F1_2 DOMAIN-CONTAINING PROTEIN"/>
    <property type="match status" value="1"/>
</dbReference>
<dbReference type="InterPro" id="IPR000276">
    <property type="entry name" value="GPCR_Rhodpsn"/>
</dbReference>
<evidence type="ECO:0000256" key="1">
    <source>
        <dbReference type="ARBA" id="ARBA00004370"/>
    </source>
</evidence>
<feature type="non-terminal residue" evidence="7">
    <location>
        <position position="1"/>
    </location>
</feature>
<accession>V9LDR2</accession>
<proteinExistence type="evidence at transcript level"/>
<dbReference type="AlphaFoldDB" id="V9LDR2"/>
<keyword evidence="3 5" id="KW-1133">Transmembrane helix</keyword>
<dbReference type="GO" id="GO:0016020">
    <property type="term" value="C:membrane"/>
    <property type="evidence" value="ECO:0007669"/>
    <property type="project" value="UniProtKB-SubCell"/>
</dbReference>
<dbReference type="GO" id="GO:0004930">
    <property type="term" value="F:G protein-coupled receptor activity"/>
    <property type="evidence" value="ECO:0007669"/>
    <property type="project" value="InterPro"/>
</dbReference>
<dbReference type="GO" id="GO:0005549">
    <property type="term" value="F:odorant binding"/>
    <property type="evidence" value="ECO:0007669"/>
    <property type="project" value="TreeGrafter"/>
</dbReference>
<evidence type="ECO:0000256" key="3">
    <source>
        <dbReference type="ARBA" id="ARBA00022989"/>
    </source>
</evidence>
<dbReference type="PANTHER" id="PTHR26451:SF1002">
    <property type="entry name" value="G-PROTEIN COUPLED RECEPTOR 148-RELATED"/>
    <property type="match status" value="1"/>
</dbReference>
<evidence type="ECO:0000256" key="4">
    <source>
        <dbReference type="ARBA" id="ARBA00023136"/>
    </source>
</evidence>
<evidence type="ECO:0000259" key="6">
    <source>
        <dbReference type="PROSITE" id="PS50262"/>
    </source>
</evidence>
<comment type="subcellular location">
    <subcellularLocation>
        <location evidence="1">Membrane</location>
    </subcellularLocation>
</comment>
<evidence type="ECO:0000256" key="2">
    <source>
        <dbReference type="ARBA" id="ARBA00022692"/>
    </source>
</evidence>
<dbReference type="CDD" id="cd00637">
    <property type="entry name" value="7tm_classA_rhodopsin-like"/>
    <property type="match status" value="1"/>
</dbReference>
<dbReference type="SUPFAM" id="SSF81321">
    <property type="entry name" value="Family A G protein-coupled receptor-like"/>
    <property type="match status" value="1"/>
</dbReference>
<feature type="transmembrane region" description="Helical" evidence="5">
    <location>
        <begin position="139"/>
        <end position="162"/>
    </location>
</feature>
<feature type="transmembrane region" description="Helical" evidence="5">
    <location>
        <begin position="174"/>
        <end position="196"/>
    </location>
</feature>
<feature type="transmembrane region" description="Helical" evidence="5">
    <location>
        <begin position="92"/>
        <end position="118"/>
    </location>
</feature>